<dbReference type="Proteomes" id="UP000705230">
    <property type="component" value="Unassembled WGS sequence"/>
</dbReference>
<evidence type="ECO:0000313" key="2">
    <source>
        <dbReference type="Proteomes" id="UP000705230"/>
    </source>
</evidence>
<dbReference type="EMBL" id="JADHSG010000001">
    <property type="protein sequence ID" value="MBL6902782.1"/>
    <property type="molecule type" value="Genomic_DNA"/>
</dbReference>
<comment type="caution">
    <text evidence="1">The sequence shown here is derived from an EMBL/GenBank/DDBJ whole genome shotgun (WGS) entry which is preliminary data.</text>
</comment>
<sequence>MHLLNRMLIVALITGCSSDQSKVECTKVDTQMATVLIDCTPEILRSDCINANINNLIRSDKYKKNTLIKFNESLDDAEVKNFIESFYSDKSSQDSYSMTLKDLDDAFKKDRELGNKYIYKILDLMDRNYDINNIDETILAKLTVESNEICQKK</sequence>
<accession>A0A937JH89</accession>
<dbReference type="AlphaFoldDB" id="A0A937JH89"/>
<organism evidence="1 2">
    <name type="scientific">SAR86 cluster bacterium</name>
    <dbReference type="NCBI Taxonomy" id="2030880"/>
    <lineage>
        <taxon>Bacteria</taxon>
        <taxon>Pseudomonadati</taxon>
        <taxon>Pseudomonadota</taxon>
        <taxon>Gammaproteobacteria</taxon>
        <taxon>SAR86 cluster</taxon>
    </lineage>
</organism>
<name>A0A937JH89_9GAMM</name>
<evidence type="ECO:0000313" key="1">
    <source>
        <dbReference type="EMBL" id="MBL6902782.1"/>
    </source>
</evidence>
<gene>
    <name evidence="1" type="ORF">ISR29_01090</name>
</gene>
<protein>
    <submittedName>
        <fullName evidence="1">Uncharacterized protein</fullName>
    </submittedName>
</protein>
<reference evidence="1" key="1">
    <citation type="submission" date="2020-10" db="EMBL/GenBank/DDBJ databases">
        <title>Microbiome of the Black Sea water column analyzed by genome centric metagenomics.</title>
        <authorList>
            <person name="Cabello-Yeves P.J."/>
            <person name="Callieri C."/>
            <person name="Picazo A."/>
            <person name="Mehrshad M."/>
            <person name="Haro-Moreno J.M."/>
            <person name="Roda-Garcia J."/>
            <person name="Dzembekova N."/>
            <person name="Slabakova V."/>
            <person name="Slabakova N."/>
            <person name="Moncheva S."/>
            <person name="Rodriguez-Valera F."/>
        </authorList>
    </citation>
    <scope>NUCLEOTIDE SEQUENCE</scope>
    <source>
        <strain evidence="1">BS30m-G43</strain>
    </source>
</reference>
<proteinExistence type="predicted"/>